<name>A0A3M3LWT5_PSECA</name>
<dbReference type="EMBL" id="RBOW01000122">
    <property type="protein sequence ID" value="RMN39790.1"/>
    <property type="molecule type" value="Genomic_DNA"/>
</dbReference>
<protein>
    <recommendedName>
        <fullName evidence="4">Bifunctional protein PyrR</fullName>
    </recommendedName>
    <domain>
        <recommendedName>
            <fullName evidence="4">Pyrimidine operon regulatory protein</fullName>
        </recommendedName>
    </domain>
    <domain>
        <recommendedName>
            <fullName evidence="4">Uracil phosphoribosyltransferase</fullName>
            <shortName evidence="4">UPRTase</shortName>
            <ecNumber evidence="4">2.4.2.9</ecNumber>
        </recommendedName>
    </domain>
</protein>
<dbReference type="Gene3D" id="3.40.50.2020">
    <property type="match status" value="1"/>
</dbReference>
<dbReference type="SUPFAM" id="SSF53271">
    <property type="entry name" value="PRTase-like"/>
    <property type="match status" value="1"/>
</dbReference>
<comment type="function">
    <text evidence="4">Regulates the transcription of the pyrimidine nucleotide (pyr) operon in response to exogenous pyrimidines.</text>
</comment>
<dbReference type="PANTHER" id="PTHR11608">
    <property type="entry name" value="BIFUNCTIONAL PROTEIN PYRR"/>
    <property type="match status" value="1"/>
</dbReference>
<dbReference type="EC" id="2.4.2.9" evidence="4"/>
<keyword evidence="4" id="KW-0328">Glycosyltransferase</keyword>
<evidence type="ECO:0000313" key="6">
    <source>
        <dbReference type="EMBL" id="RMN39790.1"/>
    </source>
</evidence>
<dbReference type="Pfam" id="PF00156">
    <property type="entry name" value="Pribosyltran"/>
    <property type="match status" value="1"/>
</dbReference>
<evidence type="ECO:0000256" key="3">
    <source>
        <dbReference type="ARBA" id="ARBA00023163"/>
    </source>
</evidence>
<evidence type="ECO:0000259" key="5">
    <source>
        <dbReference type="Pfam" id="PF00156"/>
    </source>
</evidence>
<gene>
    <name evidence="4" type="primary">pyrR</name>
    <name evidence="6" type="ORF">ALQ64_100015</name>
</gene>
<dbReference type="CDD" id="cd06223">
    <property type="entry name" value="PRTases_typeI"/>
    <property type="match status" value="1"/>
</dbReference>
<dbReference type="PANTHER" id="PTHR11608:SF0">
    <property type="entry name" value="BIFUNCTIONAL PROTEIN PYRR"/>
    <property type="match status" value="1"/>
</dbReference>
<evidence type="ECO:0000256" key="4">
    <source>
        <dbReference type="HAMAP-Rule" id="MF_01219"/>
    </source>
</evidence>
<accession>A0A3M3LWT5</accession>
<evidence type="ECO:0000313" key="7">
    <source>
        <dbReference type="Proteomes" id="UP000281372"/>
    </source>
</evidence>
<dbReference type="GO" id="GO:0006355">
    <property type="term" value="P:regulation of DNA-templated transcription"/>
    <property type="evidence" value="ECO:0007669"/>
    <property type="project" value="UniProtKB-UniRule"/>
</dbReference>
<keyword evidence="3 4" id="KW-0804">Transcription</keyword>
<evidence type="ECO:0000256" key="1">
    <source>
        <dbReference type="ARBA" id="ARBA00005565"/>
    </source>
</evidence>
<keyword evidence="2 4" id="KW-0805">Transcription regulation</keyword>
<dbReference type="AlphaFoldDB" id="A0A3M3LWT5"/>
<dbReference type="Proteomes" id="UP000281372">
    <property type="component" value="Unassembled WGS sequence"/>
</dbReference>
<keyword evidence="4" id="KW-0808">Transferase</keyword>
<evidence type="ECO:0000256" key="2">
    <source>
        <dbReference type="ARBA" id="ARBA00023015"/>
    </source>
</evidence>
<dbReference type="GO" id="GO:0004845">
    <property type="term" value="F:uracil phosphoribosyltransferase activity"/>
    <property type="evidence" value="ECO:0007669"/>
    <property type="project" value="UniProtKB-UniRule"/>
</dbReference>
<feature type="domain" description="Phosphoribosyltransferase" evidence="5">
    <location>
        <begin position="53"/>
        <end position="183"/>
    </location>
</feature>
<sequence>MAGRAPRIVECVTFTVPVASRYPDQTLSLEQRAMDGRCPSLKGATMSLPNPAELIRQMATDLNAHLSKRGISDPRFIGIRTGGVWVAQALLKELDNPSPLGTLDVSFYRDDFSQNGLHPQVRPSELPFEIEGQHLVLIDDVLMSGRTIRAALNELFDYGRPASVTLVCLLDLDAGELPIRPNVVGATLSLAPHERIKLSGPEPMALELQDLSTAL</sequence>
<comment type="catalytic activity">
    <reaction evidence="4">
        <text>UMP + diphosphate = 5-phospho-alpha-D-ribose 1-diphosphate + uracil</text>
        <dbReference type="Rhea" id="RHEA:13017"/>
        <dbReference type="ChEBI" id="CHEBI:17568"/>
        <dbReference type="ChEBI" id="CHEBI:33019"/>
        <dbReference type="ChEBI" id="CHEBI:57865"/>
        <dbReference type="ChEBI" id="CHEBI:58017"/>
        <dbReference type="EC" id="2.4.2.9"/>
    </reaction>
</comment>
<dbReference type="InterPro" id="IPR050137">
    <property type="entry name" value="PyrR_bifunctional"/>
</dbReference>
<dbReference type="NCBIfam" id="NF003545">
    <property type="entry name" value="PRK05205.1-1"/>
    <property type="match status" value="1"/>
</dbReference>
<dbReference type="HAMAP" id="MF_01219">
    <property type="entry name" value="PyrR"/>
    <property type="match status" value="1"/>
</dbReference>
<feature type="short sequence motif" description="PRPP-binding" evidence="4">
    <location>
        <begin position="135"/>
        <end position="147"/>
    </location>
</feature>
<comment type="function">
    <text evidence="4">Also displays a weak uracil phosphoribosyltransferase activity which is not physiologically significant.</text>
</comment>
<comment type="caution">
    <text evidence="6">The sequence shown here is derived from an EMBL/GenBank/DDBJ whole genome shotgun (WGS) entry which is preliminary data.</text>
</comment>
<dbReference type="InterPro" id="IPR029057">
    <property type="entry name" value="PRTase-like"/>
</dbReference>
<reference evidence="6 7" key="1">
    <citation type="submission" date="2018-08" db="EMBL/GenBank/DDBJ databases">
        <title>Recombination of ecologically and evolutionarily significant loci maintains genetic cohesion in the Pseudomonas syringae species complex.</title>
        <authorList>
            <person name="Dillon M."/>
            <person name="Thakur S."/>
            <person name="Almeida R.N.D."/>
            <person name="Weir B.S."/>
            <person name="Guttman D.S."/>
        </authorList>
    </citation>
    <scope>NUCLEOTIDE SEQUENCE [LARGE SCALE GENOMIC DNA]</scope>
    <source>
        <strain evidence="6 7">ICMP 2821</strain>
    </source>
</reference>
<organism evidence="6 7">
    <name type="scientific">Pseudomonas cannabina</name>
    <dbReference type="NCBI Taxonomy" id="86840"/>
    <lineage>
        <taxon>Bacteria</taxon>
        <taxon>Pseudomonadati</taxon>
        <taxon>Pseudomonadota</taxon>
        <taxon>Gammaproteobacteria</taxon>
        <taxon>Pseudomonadales</taxon>
        <taxon>Pseudomonadaceae</taxon>
        <taxon>Pseudomonas</taxon>
    </lineage>
</organism>
<comment type="similarity">
    <text evidence="1 4">Belongs to the purine/pyrimidine phosphoribosyltransferase family. PyrR subfamily.</text>
</comment>
<dbReference type="InterPro" id="IPR023050">
    <property type="entry name" value="PyrR"/>
</dbReference>
<dbReference type="InterPro" id="IPR000836">
    <property type="entry name" value="PRTase_dom"/>
</dbReference>
<proteinExistence type="inferred from homology"/>